<feature type="transmembrane region" description="Helical" evidence="5">
    <location>
        <begin position="134"/>
        <end position="155"/>
    </location>
</feature>
<feature type="transmembrane region" description="Helical" evidence="5">
    <location>
        <begin position="67"/>
        <end position="85"/>
    </location>
</feature>
<dbReference type="InterPro" id="IPR001902">
    <property type="entry name" value="SLC26A/SulP_fam"/>
</dbReference>
<evidence type="ECO:0000313" key="7">
    <source>
        <dbReference type="EMBL" id="RAO70514.1"/>
    </source>
</evidence>
<keyword evidence="4 5" id="KW-0472">Membrane</keyword>
<dbReference type="PROSITE" id="PS50801">
    <property type="entry name" value="STAS"/>
    <property type="match status" value="1"/>
</dbReference>
<dbReference type="InterPro" id="IPR002645">
    <property type="entry name" value="STAS_dom"/>
</dbReference>
<dbReference type="Pfam" id="PF01740">
    <property type="entry name" value="STAS"/>
    <property type="match status" value="1"/>
</dbReference>
<dbReference type="Pfam" id="PF00916">
    <property type="entry name" value="Sulfate_transp"/>
    <property type="match status" value="1"/>
</dbReference>
<evidence type="ECO:0000259" key="6">
    <source>
        <dbReference type="PROSITE" id="PS50801"/>
    </source>
</evidence>
<dbReference type="STRING" id="1196081.A0A364L3Z8"/>
<sequence length="696" mass="76585">MPSFNFRARMKALEKEARNDVNLNKFYSLVGKAVSRAPWAGKTYLSSKVPIVQWIGHYSPYWLGNDLLAGITIGILLVPQSLAYAKVANIPPQYGLISSWLPCLFYAIMDVTAGPTAIMGLLTGEIVADLVKDGYSAAVIASTAAFWVGIYSLVLGLLRLGFLLDFIPTPVLSGYVSGAAITILLQQLKGLFGQTKTGSDTAGVIRYFFRLLPQTNWRDFLIGLSGLVIIFGLQFVGRRWGKHYRALWYLSVARNALVLVLFTVISWAVNRHRPSAPLFSISKVTGTGILSPKAPDTDLLTKVAGRSIAVFLAAALEHLAIGKAFGRHHGYVIDQDQELNFIGLVNLFGSFFSCMPITGGFSRTAVNSESGVKSPLSGLATTACVLISIYKLSDAFYWIPSATLSAVIVAAVWQIVLPARVFWAYWKVSFADFFGSMITFWITLFVSVEIGIACGVGYSLVYILLHLAFTKVMLVDNDNLGQLYPSSSRSSEQEGLPDDTMLFMIQDSILYPNAARISRQICDYVYTYTASVHEQSASSSSLDRQATESHQRLWNDTRTHHATRLRREAFPSSSSSDHPPLRILSKVIIDLTRATHIDTTGLQALDDMRSQILDWAGPRVSIRIVGANKRVRGRFERHHRLSRRKHAEEGRGDGDAPLEAGYQVFELLQDALAGRRVAGESGEEGLVVGEENIKGV</sequence>
<evidence type="ECO:0000256" key="4">
    <source>
        <dbReference type="ARBA" id="ARBA00023136"/>
    </source>
</evidence>
<feature type="domain" description="STAS" evidence="6">
    <location>
        <begin position="498"/>
        <end position="675"/>
    </location>
</feature>
<organism evidence="7 8">
    <name type="scientific">Talaromyces amestolkiae</name>
    <dbReference type="NCBI Taxonomy" id="1196081"/>
    <lineage>
        <taxon>Eukaryota</taxon>
        <taxon>Fungi</taxon>
        <taxon>Dikarya</taxon>
        <taxon>Ascomycota</taxon>
        <taxon>Pezizomycotina</taxon>
        <taxon>Eurotiomycetes</taxon>
        <taxon>Eurotiomycetidae</taxon>
        <taxon>Eurotiales</taxon>
        <taxon>Trichocomaceae</taxon>
        <taxon>Talaromyces</taxon>
        <taxon>Talaromyces sect. Talaromyces</taxon>
    </lineage>
</organism>
<feature type="transmembrane region" description="Helical" evidence="5">
    <location>
        <begin position="341"/>
        <end position="362"/>
    </location>
</feature>
<dbReference type="GO" id="GO:0016020">
    <property type="term" value="C:membrane"/>
    <property type="evidence" value="ECO:0007669"/>
    <property type="project" value="UniProtKB-SubCell"/>
</dbReference>
<dbReference type="RefSeq" id="XP_040735030.1">
    <property type="nucleotide sequence ID" value="XM_040879122.1"/>
</dbReference>
<evidence type="ECO:0000256" key="3">
    <source>
        <dbReference type="ARBA" id="ARBA00022989"/>
    </source>
</evidence>
<evidence type="ECO:0000313" key="8">
    <source>
        <dbReference type="Proteomes" id="UP000249363"/>
    </source>
</evidence>
<dbReference type="OrthoDB" id="288203at2759"/>
<keyword evidence="2 5" id="KW-0812">Transmembrane</keyword>
<feature type="transmembrane region" description="Helical" evidence="5">
    <location>
        <begin position="162"/>
        <end position="185"/>
    </location>
</feature>
<proteinExistence type="predicted"/>
<gene>
    <name evidence="7" type="ORF">BHQ10_006526</name>
</gene>
<dbReference type="PANTHER" id="PTHR11814">
    <property type="entry name" value="SULFATE TRANSPORTER"/>
    <property type="match status" value="1"/>
</dbReference>
<feature type="transmembrane region" description="Helical" evidence="5">
    <location>
        <begin position="303"/>
        <end position="321"/>
    </location>
</feature>
<evidence type="ECO:0000256" key="2">
    <source>
        <dbReference type="ARBA" id="ARBA00022692"/>
    </source>
</evidence>
<protein>
    <recommendedName>
        <fullName evidence="6">STAS domain-containing protein</fullName>
    </recommendedName>
</protein>
<dbReference type="GO" id="GO:0055085">
    <property type="term" value="P:transmembrane transport"/>
    <property type="evidence" value="ECO:0007669"/>
    <property type="project" value="InterPro"/>
</dbReference>
<comment type="subcellular location">
    <subcellularLocation>
        <location evidence="1">Membrane</location>
        <topology evidence="1">Multi-pass membrane protein</topology>
    </subcellularLocation>
</comment>
<dbReference type="AlphaFoldDB" id="A0A364L3Z8"/>
<feature type="transmembrane region" description="Helical" evidence="5">
    <location>
        <begin position="374"/>
        <end position="392"/>
    </location>
</feature>
<name>A0A364L3Z8_TALAM</name>
<reference evidence="7 8" key="1">
    <citation type="journal article" date="2017" name="Biotechnol. Biofuels">
        <title>Differential beta-glucosidase expression as a function of carbon source availability in Talaromyces amestolkiae: a genomic and proteomic approach.</title>
        <authorList>
            <person name="de Eugenio L.I."/>
            <person name="Mendez-Liter J.A."/>
            <person name="Nieto-Dominguez M."/>
            <person name="Alonso L."/>
            <person name="Gil-Munoz J."/>
            <person name="Barriuso J."/>
            <person name="Prieto A."/>
            <person name="Martinez M.J."/>
        </authorList>
    </citation>
    <scope>NUCLEOTIDE SEQUENCE [LARGE SCALE GENOMIC DNA]</scope>
    <source>
        <strain evidence="7 8">CIB</strain>
    </source>
</reference>
<dbReference type="EMBL" id="MIKG01000012">
    <property type="protein sequence ID" value="RAO70514.1"/>
    <property type="molecule type" value="Genomic_DNA"/>
</dbReference>
<keyword evidence="3 5" id="KW-1133">Transmembrane helix</keyword>
<evidence type="ECO:0000256" key="5">
    <source>
        <dbReference type="SAM" id="Phobius"/>
    </source>
</evidence>
<dbReference type="NCBIfam" id="TIGR00815">
    <property type="entry name" value="sulP"/>
    <property type="match status" value="1"/>
</dbReference>
<keyword evidence="8" id="KW-1185">Reference proteome</keyword>
<dbReference type="Proteomes" id="UP000249363">
    <property type="component" value="Unassembled WGS sequence"/>
</dbReference>
<feature type="transmembrane region" description="Helical" evidence="5">
    <location>
        <begin position="438"/>
        <end position="465"/>
    </location>
</feature>
<dbReference type="SUPFAM" id="SSF52091">
    <property type="entry name" value="SpoIIaa-like"/>
    <property type="match status" value="1"/>
</dbReference>
<dbReference type="InterPro" id="IPR011547">
    <property type="entry name" value="SLC26A/SulP_dom"/>
</dbReference>
<evidence type="ECO:0000256" key="1">
    <source>
        <dbReference type="ARBA" id="ARBA00004141"/>
    </source>
</evidence>
<comment type="caution">
    <text evidence="7">The sequence shown here is derived from an EMBL/GenBank/DDBJ whole genome shotgun (WGS) entry which is preliminary data.</text>
</comment>
<feature type="transmembrane region" description="Helical" evidence="5">
    <location>
        <begin position="248"/>
        <end position="269"/>
    </location>
</feature>
<dbReference type="Gene3D" id="3.30.750.24">
    <property type="entry name" value="STAS domain"/>
    <property type="match status" value="1"/>
</dbReference>
<accession>A0A364L3Z8</accession>
<feature type="transmembrane region" description="Helical" evidence="5">
    <location>
        <begin position="97"/>
        <end position="122"/>
    </location>
</feature>
<dbReference type="GeneID" id="63795742"/>
<feature type="transmembrane region" description="Helical" evidence="5">
    <location>
        <begin position="404"/>
        <end position="426"/>
    </location>
</feature>
<dbReference type="InterPro" id="IPR036513">
    <property type="entry name" value="STAS_dom_sf"/>
</dbReference>
<feature type="transmembrane region" description="Helical" evidence="5">
    <location>
        <begin position="220"/>
        <end position="236"/>
    </location>
</feature>